<dbReference type="SUPFAM" id="SSF52540">
    <property type="entry name" value="P-loop containing nucleoside triphosphate hydrolases"/>
    <property type="match status" value="1"/>
</dbReference>
<dbReference type="InterPro" id="IPR050238">
    <property type="entry name" value="DNA_Rep/Repair_Clamp_Loader"/>
</dbReference>
<reference evidence="1" key="1">
    <citation type="submission" date="2020-08" db="EMBL/GenBank/DDBJ databases">
        <title>Genome public.</title>
        <authorList>
            <person name="Liu C."/>
            <person name="Sun Q."/>
        </authorList>
    </citation>
    <scope>NUCLEOTIDE SEQUENCE</scope>
    <source>
        <strain evidence="1">NSJ-54</strain>
    </source>
</reference>
<dbReference type="InterPro" id="IPR027417">
    <property type="entry name" value="P-loop_NTPase"/>
</dbReference>
<gene>
    <name evidence="1" type="ORF">H8709_10885</name>
</gene>
<dbReference type="AlphaFoldDB" id="A0A926EB78"/>
<keyword evidence="2" id="KW-1185">Reference proteome</keyword>
<name>A0A926EB78_9FIRM</name>
<evidence type="ECO:0000313" key="2">
    <source>
        <dbReference type="Proteomes" id="UP000660861"/>
    </source>
</evidence>
<comment type="caution">
    <text evidence="1">The sequence shown here is derived from an EMBL/GenBank/DDBJ whole genome shotgun (WGS) entry which is preliminary data.</text>
</comment>
<accession>A0A926EB78</accession>
<dbReference type="GO" id="GO:0006261">
    <property type="term" value="P:DNA-templated DNA replication"/>
    <property type="evidence" value="ECO:0007669"/>
    <property type="project" value="TreeGrafter"/>
</dbReference>
<dbReference type="PANTHER" id="PTHR11669:SF8">
    <property type="entry name" value="DNA POLYMERASE III SUBUNIT DELTA"/>
    <property type="match status" value="1"/>
</dbReference>
<dbReference type="Gene3D" id="3.40.50.300">
    <property type="entry name" value="P-loop containing nucleotide triphosphate hydrolases"/>
    <property type="match status" value="1"/>
</dbReference>
<dbReference type="Proteomes" id="UP000660861">
    <property type="component" value="Unassembled WGS sequence"/>
</dbReference>
<dbReference type="EMBL" id="JACRTC010000010">
    <property type="protein sequence ID" value="MBC8571325.1"/>
    <property type="molecule type" value="Genomic_DNA"/>
</dbReference>
<sequence>MQTLAGLCADGRLSHAILLEGEGGLGKRRLARIIAAMALCKERPGGCMACDSCKNVLADNHPDVEIYGGEGGASSFHIEDIRRLRQHAGVLPNQADKKVFILQNCENMTTAAQNALLKVLEEPPSYCMFILTAKNRNALLSTILSRVICFQVSELSRREFMDALAKLLGPEAAADGDKLYEVSGGNLGLALRMAGEEKVQRQMEAAGQLLDAIKGADEFAMLSICAKFERDKEGLMAVLGYLRRKITTAMEGRLRGEASEATLRGISTGDVLGITDLIDATLQSLERNQNLGLTSTLFCASLNNICNG</sequence>
<evidence type="ECO:0000313" key="1">
    <source>
        <dbReference type="EMBL" id="MBC8571325.1"/>
    </source>
</evidence>
<dbReference type="PANTHER" id="PTHR11669">
    <property type="entry name" value="REPLICATION FACTOR C / DNA POLYMERASE III GAMMA-TAU SUBUNIT"/>
    <property type="match status" value="1"/>
</dbReference>
<dbReference type="RefSeq" id="WP_262398375.1">
    <property type="nucleotide sequence ID" value="NZ_JACRTC010000010.1"/>
</dbReference>
<organism evidence="1 2">
    <name type="scientific">Zongyangia hominis</name>
    <dbReference type="NCBI Taxonomy" id="2763677"/>
    <lineage>
        <taxon>Bacteria</taxon>
        <taxon>Bacillati</taxon>
        <taxon>Bacillota</taxon>
        <taxon>Clostridia</taxon>
        <taxon>Eubacteriales</taxon>
        <taxon>Oscillospiraceae</taxon>
        <taxon>Zongyangia</taxon>
    </lineage>
</organism>
<dbReference type="Pfam" id="PF13177">
    <property type="entry name" value="DNA_pol3_delta2"/>
    <property type="match status" value="1"/>
</dbReference>
<proteinExistence type="predicted"/>
<protein>
    <submittedName>
        <fullName evidence="1">DNA polymerase III subunit</fullName>
    </submittedName>
</protein>